<dbReference type="InterPro" id="IPR055170">
    <property type="entry name" value="GFO_IDH_MocA-like_dom"/>
</dbReference>
<dbReference type="Gene3D" id="3.40.50.720">
    <property type="entry name" value="NAD(P)-binding Rossmann-like Domain"/>
    <property type="match status" value="1"/>
</dbReference>
<feature type="domain" description="GFO/IDH/MocA-like oxidoreductase" evidence="3">
    <location>
        <begin position="142"/>
        <end position="231"/>
    </location>
</feature>
<evidence type="ECO:0000256" key="1">
    <source>
        <dbReference type="ARBA" id="ARBA00010928"/>
    </source>
</evidence>
<dbReference type="InParanoid" id="A0A1Y2BKZ6"/>
<dbReference type="AlphaFoldDB" id="A0A1Y2BKZ6"/>
<evidence type="ECO:0000313" key="5">
    <source>
        <dbReference type="Proteomes" id="UP000193986"/>
    </source>
</evidence>
<keyword evidence="5" id="KW-1185">Reference proteome</keyword>
<dbReference type="Pfam" id="PF01408">
    <property type="entry name" value="GFO_IDH_MocA"/>
    <property type="match status" value="1"/>
</dbReference>
<reference evidence="4 5" key="1">
    <citation type="submission" date="2016-07" db="EMBL/GenBank/DDBJ databases">
        <title>Pervasive Adenine N6-methylation of Active Genes in Fungi.</title>
        <authorList>
            <consortium name="DOE Joint Genome Institute"/>
            <person name="Mondo S.J."/>
            <person name="Dannebaum R.O."/>
            <person name="Kuo R.C."/>
            <person name="Labutti K."/>
            <person name="Haridas S."/>
            <person name="Kuo A."/>
            <person name="Salamov A."/>
            <person name="Ahrendt S.R."/>
            <person name="Lipzen A."/>
            <person name="Sullivan W."/>
            <person name="Andreopoulos W.B."/>
            <person name="Clum A."/>
            <person name="Lindquist E."/>
            <person name="Daum C."/>
            <person name="Ramamoorthy G.K."/>
            <person name="Gryganskyi A."/>
            <person name="Culley D."/>
            <person name="Magnuson J.K."/>
            <person name="James T.Y."/>
            <person name="O'Malley M.A."/>
            <person name="Stajich J.E."/>
            <person name="Spatafora J.W."/>
            <person name="Visel A."/>
            <person name="Grigoriev I.V."/>
        </authorList>
    </citation>
    <scope>NUCLEOTIDE SEQUENCE [LARGE SCALE GENOMIC DNA]</scope>
    <source>
        <strain evidence="4 5">68-887.2</strain>
    </source>
</reference>
<name>A0A1Y2BKZ6_9TREE</name>
<dbReference type="InterPro" id="IPR000683">
    <property type="entry name" value="Gfo/Idh/MocA-like_OxRdtase_N"/>
</dbReference>
<comment type="similarity">
    <text evidence="1">Belongs to the Gfo/Idh/MocA family.</text>
</comment>
<dbReference type="SUPFAM" id="SSF51735">
    <property type="entry name" value="NAD(P)-binding Rossmann-fold domains"/>
    <property type="match status" value="1"/>
</dbReference>
<evidence type="ECO:0000259" key="3">
    <source>
        <dbReference type="Pfam" id="PF22725"/>
    </source>
</evidence>
<dbReference type="GO" id="GO:0016491">
    <property type="term" value="F:oxidoreductase activity"/>
    <property type="evidence" value="ECO:0007669"/>
    <property type="project" value="TreeGrafter"/>
</dbReference>
<evidence type="ECO:0000313" key="4">
    <source>
        <dbReference type="EMBL" id="ORY35452.1"/>
    </source>
</evidence>
<proteinExistence type="inferred from homology"/>
<dbReference type="Pfam" id="PF22725">
    <property type="entry name" value="GFO_IDH_MocA_C3"/>
    <property type="match status" value="1"/>
</dbReference>
<feature type="domain" description="Gfo/Idh/MocA-like oxidoreductase N-terminal" evidence="2">
    <location>
        <begin position="4"/>
        <end position="121"/>
    </location>
</feature>
<dbReference type="Proteomes" id="UP000193986">
    <property type="component" value="Unassembled WGS sequence"/>
</dbReference>
<dbReference type="GO" id="GO:0006740">
    <property type="term" value="P:NADPH regeneration"/>
    <property type="evidence" value="ECO:0007669"/>
    <property type="project" value="TreeGrafter"/>
</dbReference>
<dbReference type="Gene3D" id="3.30.360.10">
    <property type="entry name" value="Dihydrodipicolinate Reductase, domain 2"/>
    <property type="match status" value="1"/>
</dbReference>
<comment type="caution">
    <text evidence="4">The sequence shown here is derived from an EMBL/GenBank/DDBJ whole genome shotgun (WGS) entry which is preliminary data.</text>
</comment>
<dbReference type="PANTHER" id="PTHR42840:SF5">
    <property type="entry name" value="NAD(P)-BINDING ROSSMANN-FOLD SUPERFAMILY PROTEIN"/>
    <property type="match status" value="1"/>
</dbReference>
<dbReference type="InterPro" id="IPR036291">
    <property type="entry name" value="NAD(P)-bd_dom_sf"/>
</dbReference>
<protein>
    <submittedName>
        <fullName evidence="4">Uncharacterized protein</fullName>
    </submittedName>
</protein>
<dbReference type="STRING" id="71784.A0A1Y2BKZ6"/>
<dbReference type="GO" id="GO:0000166">
    <property type="term" value="F:nucleotide binding"/>
    <property type="evidence" value="ECO:0007669"/>
    <property type="project" value="InterPro"/>
</dbReference>
<organism evidence="4 5">
    <name type="scientific">Naematelia encephala</name>
    <dbReference type="NCBI Taxonomy" id="71784"/>
    <lineage>
        <taxon>Eukaryota</taxon>
        <taxon>Fungi</taxon>
        <taxon>Dikarya</taxon>
        <taxon>Basidiomycota</taxon>
        <taxon>Agaricomycotina</taxon>
        <taxon>Tremellomycetes</taxon>
        <taxon>Tremellales</taxon>
        <taxon>Naemateliaceae</taxon>
        <taxon>Naematelia</taxon>
    </lineage>
</organism>
<dbReference type="SUPFAM" id="SSF55347">
    <property type="entry name" value="Glyceraldehyde-3-phosphate dehydrogenase-like, C-terminal domain"/>
    <property type="match status" value="1"/>
</dbReference>
<evidence type="ECO:0000259" key="2">
    <source>
        <dbReference type="Pfam" id="PF01408"/>
    </source>
</evidence>
<accession>A0A1Y2BKZ6</accession>
<dbReference type="EMBL" id="MCFC01000001">
    <property type="protein sequence ID" value="ORY35452.1"/>
    <property type="molecule type" value="Genomic_DNA"/>
</dbReference>
<dbReference type="GO" id="GO:0005737">
    <property type="term" value="C:cytoplasm"/>
    <property type="evidence" value="ECO:0007669"/>
    <property type="project" value="TreeGrafter"/>
</dbReference>
<dbReference type="OrthoDB" id="64915at2759"/>
<gene>
    <name evidence="4" type="ORF">BCR39DRAFT_475380</name>
</gene>
<dbReference type="PANTHER" id="PTHR42840">
    <property type="entry name" value="NAD(P)-BINDING ROSSMANN-FOLD SUPERFAMILY PROTEIN-RELATED"/>
    <property type="match status" value="1"/>
</dbReference>
<sequence length="384" mass="41438">MPAKVALLGGGIFATTAYLPVLVSSPDITLHTIWSRSSSSASKLFSAAKEGGLSPRSLHGDDGLATVLADKEIEAVLMVLPLTNQPELIIKCFDAGKHVLSEKPIAKDVETARSLIDKYEKEYAPKGLIWRVAENWAHEPIIRRAAEVLKSGKLGPVLYWQQRQESVVLDGNKWQSTPWRTIPDYQGGFILDGGVHYMAALRTILPQLPSRIISTASLHRTHLPPHDTVIALALPPASAAVDPHGPPTSLETQRSLSQMPVAPGSSLPTGQILLSCATPDTDTPGPRFRLEITCTNGKLILDQSDNWVLSTYGAKGSQIKDETETAESEGVKVEIELFARKVAGKGEGEEDLGTPRGALWDLAIIQACLTSDGKEVDIDQLIKA</sequence>